<evidence type="ECO:0000313" key="2">
    <source>
        <dbReference type="Proteomes" id="UP000006514"/>
    </source>
</evidence>
<dbReference type="EMBL" id="JH687798">
    <property type="protein sequence ID" value="EJD40926.1"/>
    <property type="molecule type" value="Genomic_DNA"/>
</dbReference>
<dbReference type="InParanoid" id="J0DCZ5"/>
<organism evidence="1 2">
    <name type="scientific">Auricularia subglabra (strain TFB-10046 / SS5)</name>
    <name type="common">White-rot fungus</name>
    <name type="synonym">Auricularia delicata (strain TFB10046)</name>
    <dbReference type="NCBI Taxonomy" id="717982"/>
    <lineage>
        <taxon>Eukaryota</taxon>
        <taxon>Fungi</taxon>
        <taxon>Dikarya</taxon>
        <taxon>Basidiomycota</taxon>
        <taxon>Agaricomycotina</taxon>
        <taxon>Agaricomycetes</taxon>
        <taxon>Auriculariales</taxon>
        <taxon>Auriculariaceae</taxon>
        <taxon>Auricularia</taxon>
    </lineage>
</organism>
<name>J0DCZ5_AURST</name>
<feature type="non-terminal residue" evidence="1">
    <location>
        <position position="185"/>
    </location>
</feature>
<accession>J0DCZ5</accession>
<reference evidence="2" key="1">
    <citation type="journal article" date="2012" name="Science">
        <title>The Paleozoic origin of enzymatic lignin decomposition reconstructed from 31 fungal genomes.</title>
        <authorList>
            <person name="Floudas D."/>
            <person name="Binder M."/>
            <person name="Riley R."/>
            <person name="Barry K."/>
            <person name="Blanchette R.A."/>
            <person name="Henrissat B."/>
            <person name="Martinez A.T."/>
            <person name="Otillar R."/>
            <person name="Spatafora J.W."/>
            <person name="Yadav J.S."/>
            <person name="Aerts A."/>
            <person name="Benoit I."/>
            <person name="Boyd A."/>
            <person name="Carlson A."/>
            <person name="Copeland A."/>
            <person name="Coutinho P.M."/>
            <person name="de Vries R.P."/>
            <person name="Ferreira P."/>
            <person name="Findley K."/>
            <person name="Foster B."/>
            <person name="Gaskell J."/>
            <person name="Glotzer D."/>
            <person name="Gorecki P."/>
            <person name="Heitman J."/>
            <person name="Hesse C."/>
            <person name="Hori C."/>
            <person name="Igarashi K."/>
            <person name="Jurgens J.A."/>
            <person name="Kallen N."/>
            <person name="Kersten P."/>
            <person name="Kohler A."/>
            <person name="Kuees U."/>
            <person name="Kumar T.K.A."/>
            <person name="Kuo A."/>
            <person name="LaButti K."/>
            <person name="Larrondo L.F."/>
            <person name="Lindquist E."/>
            <person name="Ling A."/>
            <person name="Lombard V."/>
            <person name="Lucas S."/>
            <person name="Lundell T."/>
            <person name="Martin R."/>
            <person name="McLaughlin D.J."/>
            <person name="Morgenstern I."/>
            <person name="Morin E."/>
            <person name="Murat C."/>
            <person name="Nagy L.G."/>
            <person name="Nolan M."/>
            <person name="Ohm R.A."/>
            <person name="Patyshakuliyeva A."/>
            <person name="Rokas A."/>
            <person name="Ruiz-Duenas F.J."/>
            <person name="Sabat G."/>
            <person name="Salamov A."/>
            <person name="Samejima M."/>
            <person name="Schmutz J."/>
            <person name="Slot J.C."/>
            <person name="St John F."/>
            <person name="Stenlid J."/>
            <person name="Sun H."/>
            <person name="Sun S."/>
            <person name="Syed K."/>
            <person name="Tsang A."/>
            <person name="Wiebenga A."/>
            <person name="Young D."/>
            <person name="Pisabarro A."/>
            <person name="Eastwood D.C."/>
            <person name="Martin F."/>
            <person name="Cullen D."/>
            <person name="Grigoriev I.V."/>
            <person name="Hibbett D.S."/>
        </authorList>
    </citation>
    <scope>NUCLEOTIDE SEQUENCE [LARGE SCALE GENOMIC DNA]</scope>
    <source>
        <strain evidence="2">TFB10046</strain>
    </source>
</reference>
<feature type="non-terminal residue" evidence="1">
    <location>
        <position position="1"/>
    </location>
</feature>
<sequence>LRNSDLKGLDVPGLGEKLIATLYADDTTVYLSESDDFDGLMKILAAWCKASGAKFNTAKTEIIPLGKADFRESLINGRTGGEMPSPIPAGIKIARDGEAVRVLGAWPGNHVDASDIWSVRLDRLQATLDRWERTSPTAVGKGIISRVIIGGHTQYLTTAQGMPTGVEKRIEKMTMDFFWGRGKKH</sequence>
<dbReference type="KEGG" id="adl:AURDEDRAFT_35456"/>
<dbReference type="AlphaFoldDB" id="J0DCZ5"/>
<gene>
    <name evidence="1" type="ORF">AURDEDRAFT_35456</name>
</gene>
<keyword evidence="2" id="KW-1185">Reference proteome</keyword>
<dbReference type="eggNOG" id="ENOG502SCY7">
    <property type="taxonomic scope" value="Eukaryota"/>
</dbReference>
<protein>
    <submittedName>
        <fullName evidence="1">Uncharacterized protein</fullName>
    </submittedName>
</protein>
<proteinExistence type="predicted"/>
<evidence type="ECO:0000313" key="1">
    <source>
        <dbReference type="EMBL" id="EJD40926.1"/>
    </source>
</evidence>
<dbReference type="Proteomes" id="UP000006514">
    <property type="component" value="Unassembled WGS sequence"/>
</dbReference>
<dbReference type="OrthoDB" id="2205812at2759"/>